<keyword evidence="13" id="KW-1185">Reference proteome</keyword>
<dbReference type="InterPro" id="IPR051268">
    <property type="entry name" value="Type-I_R_enzyme_R_subunit"/>
</dbReference>
<dbReference type="Proteomes" id="UP000031549">
    <property type="component" value="Unassembled WGS sequence"/>
</dbReference>
<evidence type="ECO:0000313" key="12">
    <source>
        <dbReference type="EMBL" id="NEU72331.1"/>
    </source>
</evidence>
<dbReference type="AlphaFoldDB" id="A0A846H716"/>
<evidence type="ECO:0000313" key="13">
    <source>
        <dbReference type="Proteomes" id="UP000031549"/>
    </source>
</evidence>
<keyword evidence="7 12" id="KW-0255">Endonuclease</keyword>
<name>A0A846H716_9CYAN</name>
<keyword evidence="5" id="KW-0547">Nucleotide-binding</keyword>
<dbReference type="CDD" id="cd22332">
    <property type="entry name" value="HsdR_N"/>
    <property type="match status" value="1"/>
</dbReference>
<dbReference type="GO" id="GO:0009307">
    <property type="term" value="P:DNA restriction-modification system"/>
    <property type="evidence" value="ECO:0007669"/>
    <property type="project" value="UniProtKB-KW"/>
</dbReference>
<evidence type="ECO:0000256" key="3">
    <source>
        <dbReference type="ARBA" id="ARBA00012654"/>
    </source>
</evidence>
<accession>A0A846H716</accession>
<dbReference type="RefSeq" id="WP_163518679.1">
    <property type="nucleotide sequence ID" value="NZ_JTCM02000009.1"/>
</dbReference>
<dbReference type="PANTHER" id="PTHR30195">
    <property type="entry name" value="TYPE I SITE-SPECIFIC DEOXYRIBONUCLEASE PROTEIN SUBUNIT M AND R"/>
    <property type="match status" value="1"/>
</dbReference>
<dbReference type="Gene3D" id="3.90.1570.50">
    <property type="match status" value="1"/>
</dbReference>
<evidence type="ECO:0000259" key="11">
    <source>
        <dbReference type="Pfam" id="PF04313"/>
    </source>
</evidence>
<dbReference type="Pfam" id="PF04313">
    <property type="entry name" value="HSDR_N"/>
    <property type="match status" value="1"/>
</dbReference>
<organism evidence="12 13">
    <name type="scientific">Hassallia byssoidea VB512170</name>
    <dbReference type="NCBI Taxonomy" id="1304833"/>
    <lineage>
        <taxon>Bacteria</taxon>
        <taxon>Bacillati</taxon>
        <taxon>Cyanobacteriota</taxon>
        <taxon>Cyanophyceae</taxon>
        <taxon>Nostocales</taxon>
        <taxon>Tolypothrichaceae</taxon>
        <taxon>Hassallia</taxon>
    </lineage>
</organism>
<reference evidence="12 13" key="1">
    <citation type="journal article" date="2015" name="Genome Announc.">
        <title>Draft Genome Sequence of Cyanobacterium Hassallia byssoidea Strain VB512170, Isolated from Monuments in India.</title>
        <authorList>
            <person name="Singh D."/>
            <person name="Chandrababunaidu M.M."/>
            <person name="Panda A."/>
            <person name="Sen D."/>
            <person name="Bhattacharyya S."/>
            <person name="Adhikary S.P."/>
            <person name="Tripathy S."/>
        </authorList>
    </citation>
    <scope>NUCLEOTIDE SEQUENCE [LARGE SCALE GENOMIC DNA]</scope>
    <source>
        <strain evidence="12 13">VB512170</strain>
    </source>
</reference>
<sequence>MLASTRAIASALTPKLRLLLDMNPAQPKRATVTSSISRKLRRRFDLRQSVAAPSLLTWFEVIGYTVLLESDIASLKYRIGRSSYSEVILRDRLYSALLLINPTLPDEAIATAINQITTTDENLLENNRRFHQFLTDGVEVEYLLNEQIVHDKVWLIDSDNLLNNDWLVIHPFTVVEGSHAHCPDVVVFINGLPLAVIVSIHPSDDQATLKAGYERIQTYIQQIPKLFYYNTFLVITCGNRARIGTLTSNWQEFLLWRTIDGEAVAVSHPVAGVPKARFRGKLPPKSCRPVVGSGEPVRVDGFPGISKLPLASAVARNERHPEGEDFTDSGATELEVLIQGVFDKRRIRELIQHFIVFESTETDIKKKFIYRPFCTISTKPYRRY</sequence>
<dbReference type="GO" id="GO:0003677">
    <property type="term" value="F:DNA binding"/>
    <property type="evidence" value="ECO:0007669"/>
    <property type="project" value="UniProtKB-KW"/>
</dbReference>
<evidence type="ECO:0000256" key="7">
    <source>
        <dbReference type="ARBA" id="ARBA00022759"/>
    </source>
</evidence>
<protein>
    <recommendedName>
        <fullName evidence="3">type I site-specific deoxyribonuclease</fullName>
        <ecNumber evidence="3">3.1.21.3</ecNumber>
    </recommendedName>
</protein>
<keyword evidence="8" id="KW-0378">Hydrolase</keyword>
<dbReference type="InterPro" id="IPR007409">
    <property type="entry name" value="Restrct_endonuc_type1_HsdR_N"/>
</dbReference>
<dbReference type="PANTHER" id="PTHR30195:SF15">
    <property type="entry name" value="TYPE I RESTRICTION ENZYME HINDI ENDONUCLEASE SUBUNIT"/>
    <property type="match status" value="1"/>
</dbReference>
<evidence type="ECO:0000256" key="9">
    <source>
        <dbReference type="ARBA" id="ARBA00022840"/>
    </source>
</evidence>
<gene>
    <name evidence="12" type="ORF">PI95_007025</name>
</gene>
<dbReference type="EMBL" id="JTCM02000009">
    <property type="protein sequence ID" value="NEU72331.1"/>
    <property type="molecule type" value="Genomic_DNA"/>
</dbReference>
<keyword evidence="6" id="KW-0680">Restriction system</keyword>
<evidence type="ECO:0000256" key="8">
    <source>
        <dbReference type="ARBA" id="ARBA00022801"/>
    </source>
</evidence>
<comment type="caution">
    <text evidence="12">The sequence shown here is derived from an EMBL/GenBank/DDBJ whole genome shotgun (WGS) entry which is preliminary data.</text>
</comment>
<comment type="similarity">
    <text evidence="2">Belongs to the HsdR family.</text>
</comment>
<keyword evidence="10" id="KW-0238">DNA-binding</keyword>
<keyword evidence="4" id="KW-0540">Nuclease</keyword>
<proteinExistence type="inferred from homology"/>
<evidence type="ECO:0000256" key="10">
    <source>
        <dbReference type="ARBA" id="ARBA00023125"/>
    </source>
</evidence>
<evidence type="ECO:0000256" key="1">
    <source>
        <dbReference type="ARBA" id="ARBA00000851"/>
    </source>
</evidence>
<feature type="domain" description="Restriction endonuclease type I HsdR N-terminal" evidence="11">
    <location>
        <begin position="55"/>
        <end position="249"/>
    </location>
</feature>
<dbReference type="GO" id="GO:0009035">
    <property type="term" value="F:type I site-specific deoxyribonuclease activity"/>
    <property type="evidence" value="ECO:0007669"/>
    <property type="project" value="UniProtKB-EC"/>
</dbReference>
<dbReference type="GO" id="GO:0005524">
    <property type="term" value="F:ATP binding"/>
    <property type="evidence" value="ECO:0007669"/>
    <property type="project" value="UniProtKB-KW"/>
</dbReference>
<evidence type="ECO:0000256" key="6">
    <source>
        <dbReference type="ARBA" id="ARBA00022747"/>
    </source>
</evidence>
<evidence type="ECO:0000256" key="4">
    <source>
        <dbReference type="ARBA" id="ARBA00022722"/>
    </source>
</evidence>
<dbReference type="EC" id="3.1.21.3" evidence="3"/>
<comment type="catalytic activity">
    <reaction evidence="1">
        <text>Endonucleolytic cleavage of DNA to give random double-stranded fragments with terminal 5'-phosphates, ATP is simultaneously hydrolyzed.</text>
        <dbReference type="EC" id="3.1.21.3"/>
    </reaction>
</comment>
<evidence type="ECO:0000256" key="2">
    <source>
        <dbReference type="ARBA" id="ARBA00008598"/>
    </source>
</evidence>
<keyword evidence="9" id="KW-0067">ATP-binding</keyword>
<evidence type="ECO:0000256" key="5">
    <source>
        <dbReference type="ARBA" id="ARBA00022741"/>
    </source>
</evidence>